<feature type="compositionally biased region" description="Low complexity" evidence="1">
    <location>
        <begin position="851"/>
        <end position="871"/>
    </location>
</feature>
<feature type="compositionally biased region" description="Low complexity" evidence="1">
    <location>
        <begin position="928"/>
        <end position="940"/>
    </location>
</feature>
<feature type="region of interest" description="Disordered" evidence="1">
    <location>
        <begin position="928"/>
        <end position="987"/>
    </location>
</feature>
<feature type="compositionally biased region" description="Gly residues" evidence="1">
    <location>
        <begin position="641"/>
        <end position="654"/>
    </location>
</feature>
<feature type="region of interest" description="Disordered" evidence="1">
    <location>
        <begin position="780"/>
        <end position="901"/>
    </location>
</feature>
<proteinExistence type="predicted"/>
<evidence type="ECO:0000256" key="1">
    <source>
        <dbReference type="SAM" id="MobiDB-lite"/>
    </source>
</evidence>
<dbReference type="AlphaFoldDB" id="A0A067U3B0"/>
<dbReference type="STRING" id="685588.A0A067U3B0"/>
<feature type="compositionally biased region" description="Acidic residues" evidence="1">
    <location>
        <begin position="941"/>
        <end position="987"/>
    </location>
</feature>
<feature type="region of interest" description="Disordered" evidence="1">
    <location>
        <begin position="692"/>
        <end position="762"/>
    </location>
</feature>
<evidence type="ECO:0000313" key="3">
    <source>
        <dbReference type="Proteomes" id="UP000027222"/>
    </source>
</evidence>
<accession>A0A067U3B0</accession>
<feature type="region of interest" description="Disordered" evidence="1">
    <location>
        <begin position="506"/>
        <end position="583"/>
    </location>
</feature>
<name>A0A067U3B0_GALM3</name>
<feature type="compositionally biased region" description="Pro residues" evidence="1">
    <location>
        <begin position="546"/>
        <end position="555"/>
    </location>
</feature>
<organism evidence="2 3">
    <name type="scientific">Galerina marginata (strain CBS 339.88)</name>
    <dbReference type="NCBI Taxonomy" id="685588"/>
    <lineage>
        <taxon>Eukaryota</taxon>
        <taxon>Fungi</taxon>
        <taxon>Dikarya</taxon>
        <taxon>Basidiomycota</taxon>
        <taxon>Agaricomycotina</taxon>
        <taxon>Agaricomycetes</taxon>
        <taxon>Agaricomycetidae</taxon>
        <taxon>Agaricales</taxon>
        <taxon>Agaricineae</taxon>
        <taxon>Strophariaceae</taxon>
        <taxon>Galerina</taxon>
    </lineage>
</organism>
<feature type="compositionally biased region" description="Pro residues" evidence="1">
    <location>
        <begin position="506"/>
        <end position="536"/>
    </location>
</feature>
<dbReference type="OrthoDB" id="5595695at2759"/>
<feature type="region of interest" description="Disordered" evidence="1">
    <location>
        <begin position="1078"/>
        <end position="1105"/>
    </location>
</feature>
<feature type="compositionally biased region" description="Low complexity" evidence="1">
    <location>
        <begin position="784"/>
        <end position="804"/>
    </location>
</feature>
<dbReference type="EMBL" id="KL142367">
    <property type="protein sequence ID" value="KDR85898.1"/>
    <property type="molecule type" value="Genomic_DNA"/>
</dbReference>
<protein>
    <recommendedName>
        <fullName evidence="4">F-box domain-containing protein</fullName>
    </recommendedName>
</protein>
<feature type="compositionally biased region" description="Polar residues" evidence="1">
    <location>
        <begin position="724"/>
        <end position="744"/>
    </location>
</feature>
<feature type="compositionally biased region" description="Basic and acidic residues" evidence="1">
    <location>
        <begin position="745"/>
        <end position="755"/>
    </location>
</feature>
<feature type="compositionally biased region" description="Basic and acidic residues" evidence="1">
    <location>
        <begin position="821"/>
        <end position="849"/>
    </location>
</feature>
<feature type="compositionally biased region" description="Low complexity" evidence="1">
    <location>
        <begin position="708"/>
        <end position="717"/>
    </location>
</feature>
<feature type="compositionally biased region" description="Basic and acidic residues" evidence="1">
    <location>
        <begin position="693"/>
        <end position="707"/>
    </location>
</feature>
<feature type="compositionally biased region" description="Low complexity" evidence="1">
    <location>
        <begin position="556"/>
        <end position="572"/>
    </location>
</feature>
<reference evidence="3" key="1">
    <citation type="journal article" date="2014" name="Proc. Natl. Acad. Sci. U.S.A.">
        <title>Extensive sampling of basidiomycete genomes demonstrates inadequacy of the white-rot/brown-rot paradigm for wood decay fungi.</title>
        <authorList>
            <person name="Riley R."/>
            <person name="Salamov A.A."/>
            <person name="Brown D.W."/>
            <person name="Nagy L.G."/>
            <person name="Floudas D."/>
            <person name="Held B.W."/>
            <person name="Levasseur A."/>
            <person name="Lombard V."/>
            <person name="Morin E."/>
            <person name="Otillar R."/>
            <person name="Lindquist E.A."/>
            <person name="Sun H."/>
            <person name="LaButti K.M."/>
            <person name="Schmutz J."/>
            <person name="Jabbour D."/>
            <person name="Luo H."/>
            <person name="Baker S.E."/>
            <person name="Pisabarro A.G."/>
            <person name="Walton J.D."/>
            <person name="Blanchette R.A."/>
            <person name="Henrissat B."/>
            <person name="Martin F."/>
            <person name="Cullen D."/>
            <person name="Hibbett D.S."/>
            <person name="Grigoriev I.V."/>
        </authorList>
    </citation>
    <scope>NUCLEOTIDE SEQUENCE [LARGE SCALE GENOMIC DNA]</scope>
    <source>
        <strain evidence="3">CBS 339.88</strain>
    </source>
</reference>
<feature type="region of interest" description="Disordered" evidence="1">
    <location>
        <begin position="639"/>
        <end position="659"/>
    </location>
</feature>
<sequence length="1210" mass="130689">MAGALSALPSELIHNIAFFAVAHTPLGPPAVLLDLLLTCKALYAQLSAPSFLARVFRLKFDAGAVTRRLFRPYHQDLAEQLVLACHLLRALRSGNIYDVETETHLGTAFLMMLDNDGKNYAQLAAAGVHAYVEAYVQRRLWEGRERNEGWPLDSEPNACALWLLWLTSERGRLLQEPIDRREDLVLRILPFVVSPHRYAASEAPPNHFDLPLDPTRRAHQPPIAFRLPNSHRTYPHYLPPRGSSQPYFRARPYLTRPLSSIAAKLLFVARRELRSMVIPSHIPAGPGQPQGPLTQADYHELNRRKAAELPRGARWDWDRGVAVIVNANPDAPVGMGMGTSDVIEDEDEESRKWDTTFWRMRLCGDYRAPRPKFAPGEVFKLGSMSGPWQGKIYIPAGAQFTQLLHNPHYPGVADERAAQAGIELFSEAALGLVMQPVFLEVEEHHRVCMCGREEVNAKGGGGEVEEGLNDPRGCGIIPIPQPARRLWVQQGVGVHPVGVPAAGAPPPAAAAAPLPHPPHPPATVAPAPAPVVPHPQQPSQTAPAPQNAPPHPHPPQTTTAPTTTAITNGPPTIHSAPDGNANPTHLQLEAAALTDIHARAHARTGASSGMGLPDRVDLGMCNAWFPGAQGGVGWVRREGRGGGGSKAGGIGVTMGEGEERRRDEVVFGVGYVGVDRRAGGGCVSVSVAAGGEGVKREGEGERERERSYSSAGSASGSDTDTDDGTPSLSASPSTGRQNDTPTASNDKEREKGKGKDKTRRNAYVYETYDPARLSSHDVFHSGFSSSSSSSNSKSSKSSNSKSTPNPHPHPNPNPHCASCATRERAVSAQRKREEEEARRVLDGVMRDFEMGGSLSSGSSLGPSSAAAGQGQRKTRMRIPRRFTRGDVDMVVDDEDEDMDEEMEMRDLDMSGFGEAVGRVLGDAAASAAGFTSSSSTPSAPEDSDSDLDLDLDLDLEDEVEVYDDDEEEAYDYPDEEDEYMEEGEEEDDAYEYERIEVLGDDLPRGEPAFWSSRTSSSSRRHSGLMTNAYAQQPLNQNQTQTLNQNQKRQRVLIPATRREYDRARIGVACKGVRDVVITGETPSSSSRGRTGLGHGAAGAGGQGAGGQGGQGIGVARLWQAYTCYGRVRMWDGLVGILRITRTPQINYIFIFGYVVGETNFVGEWRVAASDPLRPVWGSAFVMSRRGEDGVPVEASAATSGGVPPGATATA</sequence>
<evidence type="ECO:0000313" key="2">
    <source>
        <dbReference type="EMBL" id="KDR85898.1"/>
    </source>
</evidence>
<dbReference type="HOGENOM" id="CLU_282285_0_0_1"/>
<gene>
    <name evidence="2" type="ORF">GALMADRAFT_218961</name>
</gene>
<keyword evidence="3" id="KW-1185">Reference proteome</keyword>
<dbReference type="Proteomes" id="UP000027222">
    <property type="component" value="Unassembled WGS sequence"/>
</dbReference>
<feature type="compositionally biased region" description="Gly residues" evidence="1">
    <location>
        <begin position="1090"/>
        <end position="1105"/>
    </location>
</feature>
<evidence type="ECO:0008006" key="4">
    <source>
        <dbReference type="Google" id="ProtNLM"/>
    </source>
</evidence>
<feature type="compositionally biased region" description="Basic residues" evidence="1">
    <location>
        <begin position="872"/>
        <end position="882"/>
    </location>
</feature>
<feature type="compositionally biased region" description="Acidic residues" evidence="1">
    <location>
        <begin position="889"/>
        <end position="901"/>
    </location>
</feature>